<dbReference type="PANTHER" id="PTHR23135">
    <property type="entry name" value="MUR LIGASE FAMILY MEMBER"/>
    <property type="match status" value="1"/>
</dbReference>
<dbReference type="Gene3D" id="3.40.1390.10">
    <property type="entry name" value="MurE/MurF, N-terminal domain"/>
    <property type="match status" value="1"/>
</dbReference>
<dbReference type="EMBL" id="VDHJ01000003">
    <property type="protein sequence ID" value="TNL99403.1"/>
    <property type="molecule type" value="Genomic_DNA"/>
</dbReference>
<dbReference type="GO" id="GO:0000287">
    <property type="term" value="F:magnesium ion binding"/>
    <property type="evidence" value="ECO:0007669"/>
    <property type="project" value="UniProtKB-UniRule"/>
</dbReference>
<feature type="binding site" evidence="7">
    <location>
        <position position="39"/>
    </location>
    <ligand>
        <name>UDP-N-acetyl-alpha-D-muramoyl-L-alanyl-D-glutamate</name>
        <dbReference type="ChEBI" id="CHEBI:83900"/>
    </ligand>
</feature>
<dbReference type="PANTHER" id="PTHR23135:SF4">
    <property type="entry name" value="UDP-N-ACETYLMURAMOYL-L-ALANYL-D-GLUTAMATE--2,6-DIAMINOPIMELATE LIGASE MURE HOMOLOG, CHLOROPLASTIC"/>
    <property type="match status" value="1"/>
</dbReference>
<evidence type="ECO:0000259" key="9">
    <source>
        <dbReference type="Pfam" id="PF01225"/>
    </source>
</evidence>
<evidence type="ECO:0000313" key="12">
    <source>
        <dbReference type="EMBL" id="TNL99403.1"/>
    </source>
</evidence>
<dbReference type="GO" id="GO:0005524">
    <property type="term" value="F:ATP binding"/>
    <property type="evidence" value="ECO:0007669"/>
    <property type="project" value="UniProtKB-UniRule"/>
</dbReference>
<evidence type="ECO:0000256" key="6">
    <source>
        <dbReference type="ARBA" id="ARBA00023316"/>
    </source>
</evidence>
<feature type="binding site" evidence="7">
    <location>
        <position position="393"/>
    </location>
    <ligand>
        <name>meso-2,6-diaminopimelate</name>
        <dbReference type="ChEBI" id="CHEBI:57791"/>
    </ligand>
</feature>
<dbReference type="RefSeq" id="WP_139465079.1">
    <property type="nucleotide sequence ID" value="NZ_VDHJ01000003.1"/>
</dbReference>
<comment type="caution">
    <text evidence="7">Lacks conserved residue(s) required for the propagation of feature annotation.</text>
</comment>
<dbReference type="Pfam" id="PF02875">
    <property type="entry name" value="Mur_ligase_C"/>
    <property type="match status" value="1"/>
</dbReference>
<organism evidence="12 13">
    <name type="scientific">Corynebacterium tapiri</name>
    <dbReference type="NCBI Taxonomy" id="1448266"/>
    <lineage>
        <taxon>Bacteria</taxon>
        <taxon>Bacillati</taxon>
        <taxon>Actinomycetota</taxon>
        <taxon>Actinomycetes</taxon>
        <taxon>Mycobacteriales</taxon>
        <taxon>Corynebacteriaceae</taxon>
        <taxon>Corynebacterium</taxon>
    </lineage>
</organism>
<dbReference type="AlphaFoldDB" id="A0A5C4U5S9"/>
<comment type="similarity">
    <text evidence="1 7">Belongs to the MurCDEF family. MurE subfamily.</text>
</comment>
<keyword evidence="6 7" id="KW-0961">Cell wall biogenesis/degradation</keyword>
<evidence type="ECO:0000259" key="10">
    <source>
        <dbReference type="Pfam" id="PF02875"/>
    </source>
</evidence>
<dbReference type="NCBIfam" id="NF001126">
    <property type="entry name" value="PRK00139.1-4"/>
    <property type="match status" value="1"/>
</dbReference>
<dbReference type="GO" id="GO:0008360">
    <property type="term" value="P:regulation of cell shape"/>
    <property type="evidence" value="ECO:0007669"/>
    <property type="project" value="UniProtKB-KW"/>
</dbReference>
<dbReference type="InterPro" id="IPR013221">
    <property type="entry name" value="Mur_ligase_cen"/>
</dbReference>
<keyword evidence="13" id="KW-1185">Reference proteome</keyword>
<feature type="binding site" evidence="7">
    <location>
        <position position="475"/>
    </location>
    <ligand>
        <name>meso-2,6-diaminopimelate</name>
        <dbReference type="ChEBI" id="CHEBI:57791"/>
    </ligand>
</feature>
<dbReference type="InterPro" id="IPR036615">
    <property type="entry name" value="Mur_ligase_C_dom_sf"/>
</dbReference>
<evidence type="ECO:0000256" key="8">
    <source>
        <dbReference type="RuleBase" id="RU004135"/>
    </source>
</evidence>
<keyword evidence="4 7" id="KW-0573">Peptidoglycan synthesis</keyword>
<comment type="subcellular location">
    <subcellularLocation>
        <location evidence="7 8">Cytoplasm</location>
    </subcellularLocation>
</comment>
<dbReference type="GO" id="GO:0009252">
    <property type="term" value="P:peptidoglycan biosynthetic process"/>
    <property type="evidence" value="ECO:0007669"/>
    <property type="project" value="UniProtKB-UniRule"/>
</dbReference>
<reference evidence="12 13" key="1">
    <citation type="submission" date="2019-06" db="EMBL/GenBank/DDBJ databases">
        <authorList>
            <person name="Li J."/>
        </authorList>
    </citation>
    <scope>NUCLEOTIDE SEQUENCE [LARGE SCALE GENOMIC DNA]</scope>
    <source>
        <strain evidence="12 13">LMG 28165</strain>
    </source>
</reference>
<keyword evidence="3 7" id="KW-0133">Cell shape</keyword>
<comment type="PTM">
    <text evidence="7">Carboxylation is probably crucial for Mg(2+) binding and, consequently, for the gamma-phosphate positioning of ATP.</text>
</comment>
<dbReference type="SUPFAM" id="SSF53623">
    <property type="entry name" value="MurD-like peptide ligases, catalytic domain"/>
    <property type="match status" value="1"/>
</dbReference>
<feature type="binding site" evidence="7">
    <location>
        <begin position="121"/>
        <end position="127"/>
    </location>
    <ligand>
        <name>ATP</name>
        <dbReference type="ChEBI" id="CHEBI:30616"/>
    </ligand>
</feature>
<keyword evidence="2 7" id="KW-0132">Cell division</keyword>
<name>A0A5C4U5S9_9CORY</name>
<evidence type="ECO:0000259" key="11">
    <source>
        <dbReference type="Pfam" id="PF08245"/>
    </source>
</evidence>
<dbReference type="GO" id="GO:0008765">
    <property type="term" value="F:UDP-N-acetylmuramoylalanyl-D-glutamate-2,6-diaminopimelate ligase activity"/>
    <property type="evidence" value="ECO:0007669"/>
    <property type="project" value="UniProtKB-UniRule"/>
</dbReference>
<feature type="binding site" evidence="7">
    <location>
        <position position="37"/>
    </location>
    <ligand>
        <name>UDP-N-acetyl-alpha-D-muramoyl-L-alanyl-D-glutamate</name>
        <dbReference type="ChEBI" id="CHEBI:83900"/>
    </ligand>
</feature>
<keyword evidence="7 12" id="KW-0436">Ligase</keyword>
<feature type="binding site" evidence="7">
    <location>
        <position position="471"/>
    </location>
    <ligand>
        <name>meso-2,6-diaminopimelate</name>
        <dbReference type="ChEBI" id="CHEBI:57791"/>
    </ligand>
</feature>
<feature type="domain" description="Mur ligase C-terminal" evidence="10">
    <location>
        <begin position="344"/>
        <end position="473"/>
    </location>
</feature>
<accession>A0A5C4U5S9</accession>
<keyword evidence="7" id="KW-0547">Nucleotide-binding</keyword>
<dbReference type="OrthoDB" id="9800958at2"/>
<dbReference type="NCBIfam" id="TIGR01085">
    <property type="entry name" value="murE"/>
    <property type="match status" value="1"/>
</dbReference>
<dbReference type="InterPro" id="IPR036565">
    <property type="entry name" value="Mur-like_cat_sf"/>
</dbReference>
<dbReference type="UniPathway" id="UPA00219"/>
<feature type="domain" description="Mur ligase N-terminal catalytic" evidence="9">
    <location>
        <begin position="32"/>
        <end position="105"/>
    </location>
</feature>
<sequence length="509" mass="53718">MSTHTPVTLSRLAEIAGARTIRAGSVAESLDITSVSLDSSALQAGGLFAALPGTRVHGARFAFDCPASAILTDEEGAGILETTDERRPVLVVEDVRRVLGLIAAEIYGHPSEEFTLLGVTGTSGKTTTTYLLEEALREAGHTVAIIGTTGTRINGQAVPTSLTTPEAPKLQELFRTMADQGVSHVVMEVSSHALELGRVQGARFDVAGFTNLSQDHLDFHPTMEDYFEAKAAFFAPDSPLRARRAVVCIDDDWGKRMAQRAGEAVTVATGADADADVTGVALEQEATGAQRIAVAINSERLEFELPLPGDFNVANATLALALAAQVGVDVHAAARGISQVRVPGRMERIDEGQDFLAVVDYAHKPAAVAAVLATLHSQVDGRIGVVVGSGGDRDSSKRPLMGAEAARGADFVVVTDDNPRTEDPDLIRDAVVAGAREAGTDAEILNIGSRREAIDKVVEWAQPGDAVIVVGKGHEVGQIVGDKVLEFDDRVEVRRALLNRSESATSTNE</sequence>
<evidence type="ECO:0000256" key="4">
    <source>
        <dbReference type="ARBA" id="ARBA00022984"/>
    </source>
</evidence>
<keyword evidence="7" id="KW-0067">ATP-binding</keyword>
<evidence type="ECO:0000256" key="2">
    <source>
        <dbReference type="ARBA" id="ARBA00022618"/>
    </source>
</evidence>
<dbReference type="SUPFAM" id="SSF53244">
    <property type="entry name" value="MurD-like peptide ligases, peptide-binding domain"/>
    <property type="match status" value="1"/>
</dbReference>
<dbReference type="Proteomes" id="UP000312032">
    <property type="component" value="Unassembled WGS sequence"/>
</dbReference>
<feature type="modified residue" description="N6-carboxylysine" evidence="7">
    <location>
        <position position="230"/>
    </location>
</feature>
<dbReference type="InterPro" id="IPR005761">
    <property type="entry name" value="UDP-N-AcMur-Glu-dNH2Pim_ligase"/>
</dbReference>
<dbReference type="Pfam" id="PF08245">
    <property type="entry name" value="Mur_ligase_M"/>
    <property type="match status" value="1"/>
</dbReference>
<dbReference type="EC" id="6.3.2.13" evidence="7"/>
<dbReference type="Gene3D" id="3.40.1190.10">
    <property type="entry name" value="Mur-like, catalytic domain"/>
    <property type="match status" value="1"/>
</dbReference>
<evidence type="ECO:0000313" key="13">
    <source>
        <dbReference type="Proteomes" id="UP000312032"/>
    </source>
</evidence>
<feature type="binding site" evidence="7">
    <location>
        <position position="198"/>
    </location>
    <ligand>
        <name>UDP-N-acetyl-alpha-D-muramoyl-L-alanyl-D-glutamate</name>
        <dbReference type="ChEBI" id="CHEBI:83900"/>
    </ligand>
</feature>
<dbReference type="Gene3D" id="3.90.190.20">
    <property type="entry name" value="Mur ligase, C-terminal domain"/>
    <property type="match status" value="1"/>
</dbReference>
<feature type="binding site" evidence="7">
    <location>
        <begin position="163"/>
        <end position="164"/>
    </location>
    <ligand>
        <name>UDP-N-acetyl-alpha-D-muramoyl-L-alanyl-D-glutamate</name>
        <dbReference type="ChEBI" id="CHEBI:83900"/>
    </ligand>
</feature>
<protein>
    <recommendedName>
        <fullName evidence="7">UDP-N-acetylmuramoyl-L-alanyl-D-glutamate--2,6-diaminopimelate ligase</fullName>
        <ecNumber evidence="7">6.3.2.13</ecNumber>
    </recommendedName>
    <alternativeName>
        <fullName evidence="7">Meso-A2pm-adding enzyme</fullName>
    </alternativeName>
    <alternativeName>
        <fullName evidence="7">Meso-diaminopimelate-adding enzyme</fullName>
    </alternativeName>
    <alternativeName>
        <fullName evidence="7">UDP-MurNAc-L-Ala-D-Glu:meso-diaminopimelate ligase</fullName>
    </alternativeName>
    <alternativeName>
        <fullName evidence="7">UDP-MurNAc-tripeptide synthetase</fullName>
    </alternativeName>
    <alternativeName>
        <fullName evidence="7">UDP-N-acetylmuramyl-tripeptide synthetase</fullName>
    </alternativeName>
</protein>
<dbReference type="InterPro" id="IPR004101">
    <property type="entry name" value="Mur_ligase_C"/>
</dbReference>
<evidence type="ECO:0000256" key="5">
    <source>
        <dbReference type="ARBA" id="ARBA00023306"/>
    </source>
</evidence>
<comment type="pathway">
    <text evidence="7 8">Cell wall biogenesis; peptidoglycan biosynthesis.</text>
</comment>
<dbReference type="GO" id="GO:0051301">
    <property type="term" value="P:cell division"/>
    <property type="evidence" value="ECO:0007669"/>
    <property type="project" value="UniProtKB-KW"/>
</dbReference>
<dbReference type="Pfam" id="PF01225">
    <property type="entry name" value="Mur_ligase"/>
    <property type="match status" value="1"/>
</dbReference>
<dbReference type="SUPFAM" id="SSF63418">
    <property type="entry name" value="MurE/MurF N-terminal domain"/>
    <property type="match status" value="1"/>
</dbReference>
<evidence type="ECO:0000256" key="7">
    <source>
        <dbReference type="HAMAP-Rule" id="MF_00208"/>
    </source>
</evidence>
<gene>
    <name evidence="7" type="primary">murE</name>
    <name evidence="12" type="ORF">FHE74_03365</name>
</gene>
<evidence type="ECO:0000256" key="3">
    <source>
        <dbReference type="ARBA" id="ARBA00022960"/>
    </source>
</evidence>
<proteinExistence type="inferred from homology"/>
<dbReference type="GO" id="GO:0005737">
    <property type="term" value="C:cytoplasm"/>
    <property type="evidence" value="ECO:0007669"/>
    <property type="project" value="UniProtKB-SubCell"/>
</dbReference>
<dbReference type="GO" id="GO:0071555">
    <property type="term" value="P:cell wall organization"/>
    <property type="evidence" value="ECO:0007669"/>
    <property type="project" value="UniProtKB-KW"/>
</dbReference>
<dbReference type="NCBIfam" id="NF001124">
    <property type="entry name" value="PRK00139.1-2"/>
    <property type="match status" value="1"/>
</dbReference>
<keyword evidence="7" id="KW-0963">Cytoplasm</keyword>
<dbReference type="HAMAP" id="MF_00208">
    <property type="entry name" value="MurE"/>
    <property type="match status" value="1"/>
</dbReference>
<dbReference type="InterPro" id="IPR000713">
    <property type="entry name" value="Mur_ligase_N"/>
</dbReference>
<comment type="cofactor">
    <cofactor evidence="7">
        <name>Mg(2+)</name>
        <dbReference type="ChEBI" id="CHEBI:18420"/>
    </cofactor>
</comment>
<feature type="short sequence motif" description="Meso-diaminopimelate recognition motif" evidence="7">
    <location>
        <begin position="417"/>
        <end position="420"/>
    </location>
</feature>
<evidence type="ECO:0000256" key="1">
    <source>
        <dbReference type="ARBA" id="ARBA00005898"/>
    </source>
</evidence>
<keyword evidence="5 7" id="KW-0131">Cell cycle</keyword>
<comment type="catalytic activity">
    <reaction evidence="7">
        <text>UDP-N-acetyl-alpha-D-muramoyl-L-alanyl-D-glutamate + meso-2,6-diaminopimelate + ATP = UDP-N-acetyl-alpha-D-muramoyl-L-alanyl-gamma-D-glutamyl-meso-2,6-diaminopimelate + ADP + phosphate + H(+)</text>
        <dbReference type="Rhea" id="RHEA:23676"/>
        <dbReference type="ChEBI" id="CHEBI:15378"/>
        <dbReference type="ChEBI" id="CHEBI:30616"/>
        <dbReference type="ChEBI" id="CHEBI:43474"/>
        <dbReference type="ChEBI" id="CHEBI:57791"/>
        <dbReference type="ChEBI" id="CHEBI:83900"/>
        <dbReference type="ChEBI" id="CHEBI:83905"/>
        <dbReference type="ChEBI" id="CHEBI:456216"/>
        <dbReference type="EC" id="6.3.2.13"/>
    </reaction>
</comment>
<keyword evidence="7" id="KW-0460">Magnesium</keyword>
<comment type="caution">
    <text evidence="12">The sequence shown here is derived from an EMBL/GenBank/DDBJ whole genome shotgun (WGS) entry which is preliminary data.</text>
</comment>
<feature type="domain" description="Mur ligase central" evidence="11">
    <location>
        <begin position="119"/>
        <end position="323"/>
    </location>
</feature>
<feature type="binding site" evidence="7">
    <location>
        <position position="190"/>
    </location>
    <ligand>
        <name>UDP-N-acetyl-alpha-D-muramoyl-L-alanyl-D-glutamate</name>
        <dbReference type="ChEBI" id="CHEBI:83900"/>
    </ligand>
</feature>
<feature type="binding site" evidence="7">
    <location>
        <begin position="417"/>
        <end position="420"/>
    </location>
    <ligand>
        <name>meso-2,6-diaminopimelate</name>
        <dbReference type="ChEBI" id="CHEBI:57791"/>
    </ligand>
</feature>
<comment type="function">
    <text evidence="7">Catalyzes the addition of meso-diaminopimelic acid to the nucleotide precursor UDP-N-acetylmuramoyl-L-alanyl-D-glutamate (UMAG) in the biosynthesis of bacterial cell-wall peptidoglycan.</text>
</comment>
<dbReference type="InterPro" id="IPR035911">
    <property type="entry name" value="MurE/MurF_N"/>
</dbReference>